<feature type="domain" description="MobA-like NTP transferase" evidence="1">
    <location>
        <begin position="8"/>
        <end position="163"/>
    </location>
</feature>
<dbReference type="InterPro" id="IPR029044">
    <property type="entry name" value="Nucleotide-diphossugar_trans"/>
</dbReference>
<evidence type="ECO:0000313" key="3">
    <source>
        <dbReference type="Proteomes" id="UP001468798"/>
    </source>
</evidence>
<gene>
    <name evidence="2" type="ORF">WFZ86_11135</name>
</gene>
<dbReference type="Proteomes" id="UP001468798">
    <property type="component" value="Unassembled WGS sequence"/>
</dbReference>
<dbReference type="PANTHER" id="PTHR43777:SF1">
    <property type="entry name" value="MOLYBDENUM COFACTOR CYTIDYLYLTRANSFERASE"/>
    <property type="match status" value="1"/>
</dbReference>
<dbReference type="GO" id="GO:0016740">
    <property type="term" value="F:transferase activity"/>
    <property type="evidence" value="ECO:0007669"/>
    <property type="project" value="UniProtKB-KW"/>
</dbReference>
<organism evidence="2 3">
    <name type="scientific">Flavobacterium polysaccharolyticum</name>
    <dbReference type="NCBI Taxonomy" id="3133148"/>
    <lineage>
        <taxon>Bacteria</taxon>
        <taxon>Pseudomonadati</taxon>
        <taxon>Bacteroidota</taxon>
        <taxon>Flavobacteriia</taxon>
        <taxon>Flavobacteriales</taxon>
        <taxon>Flavobacteriaceae</taxon>
        <taxon>Flavobacterium</taxon>
    </lineage>
</organism>
<evidence type="ECO:0000313" key="2">
    <source>
        <dbReference type="EMBL" id="MEM0577053.1"/>
    </source>
</evidence>
<name>A0ABU9NQW4_9FLAO</name>
<accession>A0ABU9NQW4</accession>
<protein>
    <submittedName>
        <fullName evidence="2">NTP transferase domain-containing protein</fullName>
    </submittedName>
</protein>
<dbReference type="PANTHER" id="PTHR43777">
    <property type="entry name" value="MOLYBDENUM COFACTOR CYTIDYLYLTRANSFERASE"/>
    <property type="match status" value="1"/>
</dbReference>
<dbReference type="RefSeq" id="WP_342691983.1">
    <property type="nucleotide sequence ID" value="NZ_JBCGDP010000010.1"/>
</dbReference>
<reference evidence="2 3" key="1">
    <citation type="submission" date="2024-03" db="EMBL/GenBank/DDBJ databases">
        <title>Two novel species of the genus Flavobacterium exhibiting potentially degradation of complex polysaccharides.</title>
        <authorList>
            <person name="Lian X."/>
        </authorList>
    </citation>
    <scope>NUCLEOTIDE SEQUENCE [LARGE SCALE GENOMIC DNA]</scope>
    <source>
        <strain evidence="2 3">N6</strain>
    </source>
</reference>
<comment type="caution">
    <text evidence="2">The sequence shown here is derived from an EMBL/GenBank/DDBJ whole genome shotgun (WGS) entry which is preliminary data.</text>
</comment>
<dbReference type="Pfam" id="PF12804">
    <property type="entry name" value="NTP_transf_3"/>
    <property type="match status" value="1"/>
</dbReference>
<keyword evidence="2" id="KW-0808">Transferase</keyword>
<sequence>MKNNVAFVVLAGGKSERMGQPKGLLFNKEEYWLETQLKSIASAGGTEVYIALGFHTAAYCETLPWLTSALQVPITYLNLNIRAVQNPNPERGSFSSLQTVLSQIEKPKTILLCPIDVPIPKDETLELLLEKQQAIAIPNYKGKNGHPIVMNPSFWKSLVQLNPSNSRLDYLIKACPLSMIGIVPVENSEVILNLNTPEDWISYQTKIDK</sequence>
<proteinExistence type="predicted"/>
<keyword evidence="3" id="KW-1185">Reference proteome</keyword>
<evidence type="ECO:0000259" key="1">
    <source>
        <dbReference type="Pfam" id="PF12804"/>
    </source>
</evidence>
<dbReference type="InterPro" id="IPR025877">
    <property type="entry name" value="MobA-like_NTP_Trfase"/>
</dbReference>
<dbReference type="EMBL" id="JBCGDP010000010">
    <property type="protein sequence ID" value="MEM0577053.1"/>
    <property type="molecule type" value="Genomic_DNA"/>
</dbReference>
<dbReference type="SUPFAM" id="SSF53448">
    <property type="entry name" value="Nucleotide-diphospho-sugar transferases"/>
    <property type="match status" value="1"/>
</dbReference>
<dbReference type="Gene3D" id="3.90.550.10">
    <property type="entry name" value="Spore Coat Polysaccharide Biosynthesis Protein SpsA, Chain A"/>
    <property type="match status" value="1"/>
</dbReference>